<accession>A0ABX7N6E9</accession>
<dbReference type="PROSITE" id="PS00221">
    <property type="entry name" value="MIP"/>
    <property type="match status" value="1"/>
</dbReference>
<dbReference type="PANTHER" id="PTHR19139">
    <property type="entry name" value="AQUAPORIN TRANSPORTER"/>
    <property type="match status" value="1"/>
</dbReference>
<protein>
    <submittedName>
        <fullName evidence="10">Aquaporin Z</fullName>
    </submittedName>
</protein>
<evidence type="ECO:0000256" key="6">
    <source>
        <dbReference type="ARBA" id="ARBA00022989"/>
    </source>
</evidence>
<dbReference type="InterPro" id="IPR034294">
    <property type="entry name" value="Aquaporin_transptr"/>
</dbReference>
<dbReference type="RefSeq" id="WP_206716104.1">
    <property type="nucleotide sequence ID" value="NZ_CP071091.1"/>
</dbReference>
<dbReference type="InterPro" id="IPR000425">
    <property type="entry name" value="MIP"/>
</dbReference>
<name>A0ABX7N6E9_9BACT</name>
<comment type="subcellular location">
    <subcellularLocation>
        <location evidence="1">Cell membrane</location>
        <topology evidence="1">Multi-pass membrane protein</topology>
    </subcellularLocation>
</comment>
<feature type="transmembrane region" description="Helical" evidence="9">
    <location>
        <begin position="176"/>
        <end position="198"/>
    </location>
</feature>
<proteinExistence type="inferred from homology"/>
<dbReference type="Gene3D" id="1.20.1080.10">
    <property type="entry name" value="Glycerol uptake facilitator protein"/>
    <property type="match status" value="1"/>
</dbReference>
<dbReference type="InterPro" id="IPR022357">
    <property type="entry name" value="MIP_CS"/>
</dbReference>
<feature type="transmembrane region" description="Helical" evidence="9">
    <location>
        <begin position="25"/>
        <end position="46"/>
    </location>
</feature>
<keyword evidence="3 8" id="KW-0813">Transport</keyword>
<dbReference type="NCBIfam" id="TIGR00861">
    <property type="entry name" value="MIP"/>
    <property type="match status" value="1"/>
</dbReference>
<keyword evidence="11" id="KW-1185">Reference proteome</keyword>
<keyword evidence="5 8" id="KW-0812">Transmembrane</keyword>
<feature type="transmembrane region" description="Helical" evidence="9">
    <location>
        <begin position="146"/>
        <end position="169"/>
    </location>
</feature>
<dbReference type="EMBL" id="CP071091">
    <property type="protein sequence ID" value="QSQ14321.1"/>
    <property type="molecule type" value="Genomic_DNA"/>
</dbReference>
<evidence type="ECO:0000256" key="9">
    <source>
        <dbReference type="SAM" id="Phobius"/>
    </source>
</evidence>
<evidence type="ECO:0000313" key="11">
    <source>
        <dbReference type="Proteomes" id="UP000663090"/>
    </source>
</evidence>
<organism evidence="10 11">
    <name type="scientific">Myxococcus landrumensis</name>
    <dbReference type="NCBI Taxonomy" id="2813577"/>
    <lineage>
        <taxon>Bacteria</taxon>
        <taxon>Pseudomonadati</taxon>
        <taxon>Myxococcota</taxon>
        <taxon>Myxococcia</taxon>
        <taxon>Myxococcales</taxon>
        <taxon>Cystobacterineae</taxon>
        <taxon>Myxococcaceae</taxon>
        <taxon>Myxococcus</taxon>
    </lineage>
</organism>
<dbReference type="Proteomes" id="UP000663090">
    <property type="component" value="Chromosome"/>
</dbReference>
<sequence>MRSSRDRKAPAAVVAAKGDDAMRKYVAEFVGTFVLVLGGVGAAVLAGDRIGFLGVSFAFGLSLLAMVYVIGPISGCHVNPAVTMGLSLAGKFENKHILGYIVAQCLGACLAAGVVLAIAKGIPGGYQASISGLGSNGYGIASPEGYSAGAAFLTEVALTFLLVLTVLGATDARAPVGFAGLAIGLVLTLIHLVGIPVTNTSVNPARSLGPALFAGGTALGQLWLFIIAPLLGSGLAAAVYRTLFRPVAAISARTAERSLDAQRAQRIAEDRGDRTHSPV</sequence>
<evidence type="ECO:0000256" key="2">
    <source>
        <dbReference type="ARBA" id="ARBA00006175"/>
    </source>
</evidence>
<keyword evidence="6 9" id="KW-1133">Transmembrane helix</keyword>
<evidence type="ECO:0000256" key="4">
    <source>
        <dbReference type="ARBA" id="ARBA00022475"/>
    </source>
</evidence>
<evidence type="ECO:0000256" key="5">
    <source>
        <dbReference type="ARBA" id="ARBA00022692"/>
    </source>
</evidence>
<reference evidence="10 11" key="1">
    <citation type="submission" date="2021-02" db="EMBL/GenBank/DDBJ databases">
        <title>De Novo genome assembly of isolated myxobacteria.</title>
        <authorList>
            <person name="Stevens D.C."/>
        </authorList>
    </citation>
    <scope>NUCLEOTIDE SEQUENCE [LARGE SCALE GENOMIC DNA]</scope>
    <source>
        <strain evidence="10 11">SCHIC003</strain>
    </source>
</reference>
<dbReference type="PANTHER" id="PTHR19139:SF199">
    <property type="entry name" value="MIP17260P"/>
    <property type="match status" value="1"/>
</dbReference>
<dbReference type="CDD" id="cd00333">
    <property type="entry name" value="MIP"/>
    <property type="match status" value="1"/>
</dbReference>
<comment type="similarity">
    <text evidence="2 8">Belongs to the MIP/aquaporin (TC 1.A.8) family.</text>
</comment>
<dbReference type="SUPFAM" id="SSF81338">
    <property type="entry name" value="Aquaporin-like"/>
    <property type="match status" value="1"/>
</dbReference>
<feature type="transmembrane region" description="Helical" evidence="9">
    <location>
        <begin position="97"/>
        <end position="119"/>
    </location>
</feature>
<evidence type="ECO:0000313" key="10">
    <source>
        <dbReference type="EMBL" id="QSQ14321.1"/>
    </source>
</evidence>
<dbReference type="NCBIfam" id="NF003838">
    <property type="entry name" value="PRK05420.1"/>
    <property type="match status" value="1"/>
</dbReference>
<evidence type="ECO:0000256" key="3">
    <source>
        <dbReference type="ARBA" id="ARBA00022448"/>
    </source>
</evidence>
<dbReference type="PRINTS" id="PR00783">
    <property type="entry name" value="MINTRINSICP"/>
</dbReference>
<evidence type="ECO:0000256" key="7">
    <source>
        <dbReference type="ARBA" id="ARBA00023136"/>
    </source>
</evidence>
<dbReference type="InterPro" id="IPR023271">
    <property type="entry name" value="Aquaporin-like"/>
</dbReference>
<evidence type="ECO:0000256" key="1">
    <source>
        <dbReference type="ARBA" id="ARBA00004651"/>
    </source>
</evidence>
<keyword evidence="4" id="KW-1003">Cell membrane</keyword>
<feature type="transmembrane region" description="Helical" evidence="9">
    <location>
        <begin position="52"/>
        <end position="76"/>
    </location>
</feature>
<dbReference type="Pfam" id="PF00230">
    <property type="entry name" value="MIP"/>
    <property type="match status" value="1"/>
</dbReference>
<keyword evidence="7 9" id="KW-0472">Membrane</keyword>
<gene>
    <name evidence="10" type="primary">aqpZ</name>
    <name evidence="10" type="ORF">JY572_39495</name>
</gene>
<evidence type="ECO:0000256" key="8">
    <source>
        <dbReference type="RuleBase" id="RU000477"/>
    </source>
</evidence>
<feature type="transmembrane region" description="Helical" evidence="9">
    <location>
        <begin position="218"/>
        <end position="240"/>
    </location>
</feature>